<dbReference type="EMBL" id="JAESVB010000001">
    <property type="protein sequence ID" value="MCB8874163.1"/>
    <property type="molecule type" value="Genomic_DNA"/>
</dbReference>
<dbReference type="InterPro" id="IPR003439">
    <property type="entry name" value="ABC_transporter-like_ATP-bd"/>
</dbReference>
<keyword evidence="4 6" id="KW-0067">ATP-binding</keyword>
<comment type="similarity">
    <text evidence="1">Belongs to the ABC transporter superfamily.</text>
</comment>
<dbReference type="SUPFAM" id="SSF52540">
    <property type="entry name" value="P-loop containing nucleoside triphosphate hydrolases"/>
    <property type="match status" value="1"/>
</dbReference>
<dbReference type="CDD" id="cd03293">
    <property type="entry name" value="ABC_NrtD_SsuB_transporters"/>
    <property type="match status" value="1"/>
</dbReference>
<comment type="caution">
    <text evidence="6">The sequence shown here is derived from an EMBL/GenBank/DDBJ whole genome shotgun (WGS) entry which is preliminary data.</text>
</comment>
<name>A0A963YPB0_9PROT</name>
<dbReference type="PANTHER" id="PTHR42788">
    <property type="entry name" value="TAURINE IMPORT ATP-BINDING PROTEIN-RELATED"/>
    <property type="match status" value="1"/>
</dbReference>
<keyword evidence="3" id="KW-0547">Nucleotide-binding</keyword>
<dbReference type="PROSITE" id="PS50893">
    <property type="entry name" value="ABC_TRANSPORTER_2"/>
    <property type="match status" value="1"/>
</dbReference>
<feature type="domain" description="ABC transporter" evidence="5">
    <location>
        <begin position="25"/>
        <end position="257"/>
    </location>
</feature>
<reference evidence="6" key="2">
    <citation type="submission" date="2021-01" db="EMBL/GenBank/DDBJ databases">
        <authorList>
            <person name="Mieszkin S."/>
            <person name="Pouder E."/>
            <person name="Alain K."/>
        </authorList>
    </citation>
    <scope>NUCLEOTIDE SEQUENCE</scope>
    <source>
        <strain evidence="6">HW T2.11</strain>
    </source>
</reference>
<evidence type="ECO:0000256" key="1">
    <source>
        <dbReference type="ARBA" id="ARBA00005417"/>
    </source>
</evidence>
<protein>
    <submittedName>
        <fullName evidence="6">ABC transporter ATP-binding protein</fullName>
    </submittedName>
</protein>
<keyword evidence="7" id="KW-1185">Reference proteome</keyword>
<evidence type="ECO:0000256" key="3">
    <source>
        <dbReference type="ARBA" id="ARBA00022741"/>
    </source>
</evidence>
<dbReference type="AlphaFoldDB" id="A0A963YPB0"/>
<evidence type="ECO:0000259" key="5">
    <source>
        <dbReference type="PROSITE" id="PS50893"/>
    </source>
</evidence>
<dbReference type="GO" id="GO:0016887">
    <property type="term" value="F:ATP hydrolysis activity"/>
    <property type="evidence" value="ECO:0007669"/>
    <property type="project" value="InterPro"/>
</dbReference>
<gene>
    <name evidence="6" type="ORF">ASILVAE211_03130</name>
</gene>
<dbReference type="InterPro" id="IPR050166">
    <property type="entry name" value="ABC_transporter_ATP-bind"/>
</dbReference>
<dbReference type="Proteomes" id="UP000708298">
    <property type="component" value="Unassembled WGS sequence"/>
</dbReference>
<evidence type="ECO:0000313" key="7">
    <source>
        <dbReference type="Proteomes" id="UP000708298"/>
    </source>
</evidence>
<evidence type="ECO:0000256" key="2">
    <source>
        <dbReference type="ARBA" id="ARBA00022448"/>
    </source>
</evidence>
<dbReference type="PROSITE" id="PS00211">
    <property type="entry name" value="ABC_TRANSPORTER_1"/>
    <property type="match status" value="1"/>
</dbReference>
<dbReference type="InterPro" id="IPR003593">
    <property type="entry name" value="AAA+_ATPase"/>
</dbReference>
<evidence type="ECO:0000256" key="4">
    <source>
        <dbReference type="ARBA" id="ARBA00022840"/>
    </source>
</evidence>
<evidence type="ECO:0000313" key="6">
    <source>
        <dbReference type="EMBL" id="MCB8874163.1"/>
    </source>
</evidence>
<proteinExistence type="inferred from homology"/>
<accession>A0A963YPB0</accession>
<dbReference type="InterPro" id="IPR027417">
    <property type="entry name" value="P-loop_NTPase"/>
</dbReference>
<organism evidence="6 7">
    <name type="scientific">Acidisoma silvae</name>
    <dbReference type="NCBI Taxonomy" id="2802396"/>
    <lineage>
        <taxon>Bacteria</taxon>
        <taxon>Pseudomonadati</taxon>
        <taxon>Pseudomonadota</taxon>
        <taxon>Alphaproteobacteria</taxon>
        <taxon>Acetobacterales</taxon>
        <taxon>Acidocellaceae</taxon>
        <taxon>Acidisoma</taxon>
    </lineage>
</organism>
<dbReference type="Pfam" id="PF00005">
    <property type="entry name" value="ABC_tran"/>
    <property type="match status" value="1"/>
</dbReference>
<reference evidence="6" key="1">
    <citation type="journal article" date="2021" name="Microorganisms">
        <title>Acidisoma silvae sp. nov. and Acidisomacellulosilytica sp. nov., Two Acidophilic Bacteria Isolated from Decaying Wood, Hydrolyzing Cellulose and Producing Poly-3-hydroxybutyrate.</title>
        <authorList>
            <person name="Mieszkin S."/>
            <person name="Pouder E."/>
            <person name="Uroz S."/>
            <person name="Simon-Colin C."/>
            <person name="Alain K."/>
        </authorList>
    </citation>
    <scope>NUCLEOTIDE SEQUENCE</scope>
    <source>
        <strain evidence="6">HW T2.11</strain>
    </source>
</reference>
<dbReference type="InterPro" id="IPR017871">
    <property type="entry name" value="ABC_transporter-like_CS"/>
</dbReference>
<dbReference type="GO" id="GO:0005524">
    <property type="term" value="F:ATP binding"/>
    <property type="evidence" value="ECO:0007669"/>
    <property type="project" value="UniProtKB-KW"/>
</dbReference>
<dbReference type="PANTHER" id="PTHR42788:SF13">
    <property type="entry name" value="ALIPHATIC SULFONATES IMPORT ATP-BINDING PROTEIN SSUB"/>
    <property type="match status" value="1"/>
</dbReference>
<sequence>MPDHLVIPAVSGEAAPLAGAASDFVRFDQVSVTYGAGTPQATLALTPTDLGFARGDFVCIVGPSGCGKTTLMQTLAGFLKPTGGAVSVGDVPVTGPGPDRGVVFQHAALFPWKTVAGNAGFGPAMRGLPRAERRARVEYWLNSVGLWEFRNRYPYQLSGGMQQRLAIARALANEPDILLMDEPFGALDALTREKMQEELHAVWKRRGMTVLFITHSVDEAVYLGTEVVVMSQRPGCILQRIPAPFARLAGERDIRRIKAGSDFVSLRERVLSLIWGEGGG</sequence>
<dbReference type="SMART" id="SM00382">
    <property type="entry name" value="AAA"/>
    <property type="match status" value="1"/>
</dbReference>
<dbReference type="RefSeq" id="WP_227319813.1">
    <property type="nucleotide sequence ID" value="NZ_JAESVB010000001.1"/>
</dbReference>
<dbReference type="Gene3D" id="3.40.50.300">
    <property type="entry name" value="P-loop containing nucleotide triphosphate hydrolases"/>
    <property type="match status" value="1"/>
</dbReference>
<keyword evidence="2" id="KW-0813">Transport</keyword>